<evidence type="ECO:0000256" key="1">
    <source>
        <dbReference type="SAM" id="Phobius"/>
    </source>
</evidence>
<feature type="transmembrane region" description="Helical" evidence="1">
    <location>
        <begin position="45"/>
        <end position="73"/>
    </location>
</feature>
<dbReference type="Proteomes" id="UP001595887">
    <property type="component" value="Unassembled WGS sequence"/>
</dbReference>
<reference evidence="3" key="1">
    <citation type="journal article" date="2019" name="Int. J. Syst. Evol. Microbiol.">
        <title>The Global Catalogue of Microorganisms (GCM) 10K type strain sequencing project: providing services to taxonomists for standard genome sequencing and annotation.</title>
        <authorList>
            <consortium name="The Broad Institute Genomics Platform"/>
            <consortium name="The Broad Institute Genome Sequencing Center for Infectious Disease"/>
            <person name="Wu L."/>
            <person name="Ma J."/>
        </authorList>
    </citation>
    <scope>NUCLEOTIDE SEQUENCE [LARGE SCALE GENOMIC DNA]</scope>
    <source>
        <strain evidence="3">CECT 8531</strain>
    </source>
</reference>
<sequence length="89" mass="9741">MPLIIAFLLGIANFAMQKAVSESGHPFVEDSKIHFGKYFGKNSSYYLEYAILVGVMYFAVGGSWLAVGIYLVYSAINALAAWVLLTGRV</sequence>
<evidence type="ECO:0008006" key="4">
    <source>
        <dbReference type="Google" id="ProtNLM"/>
    </source>
</evidence>
<protein>
    <recommendedName>
        <fullName evidence="4">DUF3784 domain-containing protein</fullName>
    </recommendedName>
</protein>
<keyword evidence="3" id="KW-1185">Reference proteome</keyword>
<comment type="caution">
    <text evidence="2">The sequence shown here is derived from an EMBL/GenBank/DDBJ whole genome shotgun (WGS) entry which is preliminary data.</text>
</comment>
<proteinExistence type="predicted"/>
<keyword evidence="1" id="KW-0812">Transmembrane</keyword>
<name>A0ABV8RDY6_9SPHN</name>
<keyword evidence="1" id="KW-1133">Transmembrane helix</keyword>
<gene>
    <name evidence="2" type="ORF">ACFOWX_03495</name>
</gene>
<organism evidence="2 3">
    <name type="scientific">Sphingorhabdus arenilitoris</name>
    <dbReference type="NCBI Taxonomy" id="1490041"/>
    <lineage>
        <taxon>Bacteria</taxon>
        <taxon>Pseudomonadati</taxon>
        <taxon>Pseudomonadota</taxon>
        <taxon>Alphaproteobacteria</taxon>
        <taxon>Sphingomonadales</taxon>
        <taxon>Sphingomonadaceae</taxon>
        <taxon>Sphingorhabdus</taxon>
    </lineage>
</organism>
<keyword evidence="1" id="KW-0472">Membrane</keyword>
<evidence type="ECO:0000313" key="3">
    <source>
        <dbReference type="Proteomes" id="UP001595887"/>
    </source>
</evidence>
<dbReference type="EMBL" id="JBHSDH010000012">
    <property type="protein sequence ID" value="MFC4291474.1"/>
    <property type="molecule type" value="Genomic_DNA"/>
</dbReference>
<evidence type="ECO:0000313" key="2">
    <source>
        <dbReference type="EMBL" id="MFC4291474.1"/>
    </source>
</evidence>
<accession>A0ABV8RDY6</accession>
<dbReference type="RefSeq" id="WP_381421350.1">
    <property type="nucleotide sequence ID" value="NZ_JBHSDH010000012.1"/>
</dbReference>